<evidence type="ECO:0000259" key="5">
    <source>
        <dbReference type="Pfam" id="PF02837"/>
    </source>
</evidence>
<name>A0ABZ0Z438_9CAUD</name>
<dbReference type="EMBL" id="OR769222">
    <property type="protein sequence ID" value="WQJ52860.1"/>
    <property type="molecule type" value="Genomic_DNA"/>
</dbReference>
<evidence type="ECO:0000259" key="7">
    <source>
        <dbReference type="Pfam" id="PF18565"/>
    </source>
</evidence>
<evidence type="ECO:0000259" key="4">
    <source>
        <dbReference type="Pfam" id="PF02836"/>
    </source>
</evidence>
<evidence type="ECO:0000256" key="3">
    <source>
        <dbReference type="ARBA" id="ARBA00023295"/>
    </source>
</evidence>
<feature type="domain" description="DUF4982" evidence="6">
    <location>
        <begin position="1022"/>
        <end position="1077"/>
    </location>
</feature>
<feature type="domain" description="Glycoside hydrolase family 2" evidence="7">
    <location>
        <begin position="1096"/>
        <end position="1188"/>
    </location>
</feature>
<dbReference type="SUPFAM" id="SSF51445">
    <property type="entry name" value="(Trans)glycosidases"/>
    <property type="match status" value="1"/>
</dbReference>
<feature type="domain" description="Glycoside hydrolase family 2 catalytic" evidence="4">
    <location>
        <begin position="690"/>
        <end position="861"/>
    </location>
</feature>
<feature type="domain" description="Glycosyl hydrolases family 2 sugar binding" evidence="5">
    <location>
        <begin position="461"/>
        <end position="552"/>
    </location>
</feature>
<dbReference type="InterPro" id="IPR006101">
    <property type="entry name" value="Glyco_hydro_2"/>
</dbReference>
<dbReference type="EC" id="3.2.1.23" evidence="8"/>
<keyword evidence="2 8" id="KW-0378">Hydrolase</keyword>
<dbReference type="Pfam" id="PF02837">
    <property type="entry name" value="Glyco_hydro_2_N"/>
    <property type="match status" value="1"/>
</dbReference>
<dbReference type="InterPro" id="IPR006104">
    <property type="entry name" value="Glyco_hydro_2_N"/>
</dbReference>
<dbReference type="Gene3D" id="2.60.120.260">
    <property type="entry name" value="Galactose-binding domain-like"/>
    <property type="match status" value="1"/>
</dbReference>
<dbReference type="InterPro" id="IPR032311">
    <property type="entry name" value="DUF4982"/>
</dbReference>
<dbReference type="Pfam" id="PF16355">
    <property type="entry name" value="DUF4982"/>
    <property type="match status" value="1"/>
</dbReference>
<comment type="similarity">
    <text evidence="1">Belongs to the glycosyl hydrolase 2 family.</text>
</comment>
<dbReference type="InterPro" id="IPR040605">
    <property type="entry name" value="Glyco_hydro2_dom5"/>
</dbReference>
<evidence type="ECO:0000313" key="9">
    <source>
        <dbReference type="Proteomes" id="UP001349343"/>
    </source>
</evidence>
<dbReference type="Pfam" id="PF02836">
    <property type="entry name" value="Glyco_hydro_2_C"/>
    <property type="match status" value="1"/>
</dbReference>
<organism evidence="8 9">
    <name type="scientific">phage Lak_Megaphage_RVC_JS4_GC31</name>
    <dbReference type="NCBI Taxonomy" id="3109228"/>
    <lineage>
        <taxon>Viruses</taxon>
        <taxon>Duplodnaviria</taxon>
        <taxon>Heunggongvirae</taxon>
        <taxon>Uroviricota</taxon>
        <taxon>Caudoviricetes</taxon>
        <taxon>Caudoviricetes code 15 clade</taxon>
    </lineage>
</organism>
<dbReference type="Proteomes" id="UP001349343">
    <property type="component" value="Segment"/>
</dbReference>
<dbReference type="InterPro" id="IPR013783">
    <property type="entry name" value="Ig-like_fold"/>
</dbReference>
<evidence type="ECO:0000256" key="1">
    <source>
        <dbReference type="ARBA" id="ARBA00007401"/>
    </source>
</evidence>
<dbReference type="Gene3D" id="2.60.40.10">
    <property type="entry name" value="Immunoglobulins"/>
    <property type="match status" value="3"/>
</dbReference>
<dbReference type="SUPFAM" id="SSF49785">
    <property type="entry name" value="Galactose-binding domain-like"/>
    <property type="match status" value="1"/>
</dbReference>
<dbReference type="Gene3D" id="3.20.20.80">
    <property type="entry name" value="Glycosidases"/>
    <property type="match status" value="1"/>
</dbReference>
<protein>
    <submittedName>
        <fullName evidence="8">Beta-galactosidase</fullName>
        <ecNumber evidence="8">3.2.1.23</ecNumber>
    </submittedName>
</protein>
<dbReference type="InterPro" id="IPR008979">
    <property type="entry name" value="Galactose-bd-like_sf"/>
</dbReference>
<evidence type="ECO:0000259" key="6">
    <source>
        <dbReference type="Pfam" id="PF16355"/>
    </source>
</evidence>
<dbReference type="PANTHER" id="PTHR42732:SF1">
    <property type="entry name" value="BETA-MANNOSIDASE"/>
    <property type="match status" value="1"/>
</dbReference>
<accession>A0ABZ0Z438</accession>
<dbReference type="Pfam" id="PF18565">
    <property type="entry name" value="Glyco_hydro2_C5"/>
    <property type="match status" value="1"/>
</dbReference>
<proteinExistence type="inferred from homology"/>
<keyword evidence="3 8" id="KW-0326">Glycosidase</keyword>
<dbReference type="InterPro" id="IPR051913">
    <property type="entry name" value="GH2_Domain-Containing"/>
</dbReference>
<evidence type="ECO:0000256" key="2">
    <source>
        <dbReference type="ARBA" id="ARBA00022801"/>
    </source>
</evidence>
<dbReference type="InterPro" id="IPR006103">
    <property type="entry name" value="Glyco_hydro_2_cat"/>
</dbReference>
<dbReference type="PRINTS" id="PR00132">
    <property type="entry name" value="GLHYDRLASE2"/>
</dbReference>
<reference evidence="8 9" key="1">
    <citation type="submission" date="2023-11" db="EMBL/GenBank/DDBJ databases">
        <authorList>
            <person name="Cook R."/>
            <person name="Crisci M."/>
            <person name="Pye H."/>
            <person name="Adriaenssens E."/>
            <person name="Santini J."/>
        </authorList>
    </citation>
    <scope>NUCLEOTIDE SEQUENCE [LARGE SCALE GENOMIC DNA]</scope>
    <source>
        <strain evidence="8">Lak_Megaphage_RVC_JS4_GC31</strain>
    </source>
</reference>
<sequence length="1997" mass="220526">MAEQLIKNSPFMFIPDENVDQFIADYVDSEEIAGETDIYNKKIVFLGSTGKITTHRLIYGAGQQAIKFTIKNTLKNVTMSFTNNVVEYGATYENTITVNDGYSLKSISISVGGVDVTDTAWNPETNTITIDYVTGNIMISGVTLRGCSVSYTLPNCTSSIDIAEVEEQQSYTTIIKANEGYNISNIQVLMGGSDISSTVVSNINNEYIINISSVTDDIQIIVSTSIITFTVSEGVYDGVNLTYEHTVFYNGTATINIEVLENYEIRENKIVVTENGVERTFTYANGVLTIDNVKGDIVFNIDCAATYSITYIFNNVTSSNTAATITDQDTYVSTLSFSGTRFNSIEVTITMGSEDITSSSYDLTTKTITIVNPTGNITIHGEAVSAIIKNYCDIVDLSTYNWKFNKIRNVSTEEFGTDYVSSTYDDSTWLDINVPHDWSIYNSFNISQTGSEYESGWLSGGDAVYRVKFSITAEQLANKTYLYFDGVYMTSEVFVNGVSVGTNKNGYSPFDFDISSQLVEGENVLAVTVSNHLPSSRWYSGSGIFRKCYLYNVNVPELGVEDMVITTPNLATEKGGNVTTHVNFKIENVTDSDITLKEVTAYIYQEWDNVKVGETSLTNVTLTANTINEISIDVPVSNPTLWTTHDKTDNVRTYICKTKIKYDNGAGNDYIIYSCNTEFGYRYISWDANGFYLNGEKTFLKGTCNHHDNGPLGAETNTSATERKLRILKDMGCNTIRCTHAPESAVFVNMAMKMGFMLIEELFDGWRYAKNGNSYDYARFFAASDYYKEIVIKNTIRRDKNNPAVIMWSLGNEVAEGCGTGMTEQYYEDAQLLNTFVKKYDTTRPTTIGNNQITNSIAMKIMALVDIPGVNYANDSELSSLRSATSEGVAFSNKCIYGSETSSPFYTRGIYETSSSNKYFTCFDYSNSEHSNAHTSWGESACVALRRFTETYPWAAGEMPWTGFDYIGEPTPVNNSTVRSSFFGIIDLCGFPKDAYYMYQSKWTNKPMIHIVPEDWTIWSSGANVTVWVYSNCPVVKLHMNGVEQTPQLTPATGSHYAYEYIVTYAKGTLVATGYDESRNTIAQDVRFSSNSPSILQLKPDKTQVATDGSLIYVELNVCDNNGIICPRATNEIQFTCTGGKVIATDNGFPACFEDMRNATQTSFTGKCLAIIKPDGTSSSVTVTATDTSNSNMTIDAVVAQGDYNIYADYSNSNYFDPENPPYYIDIIDFELSSYDVELENGGVARLTVTKNPENSTSLITVKSNKEGISVYANNNDNSVTITPTMDDVAGTIVVKIGNISKIVNVKIGAGLFSDPKLYIDGTLTENTVNLYKYQYQKFSVRIEGRELDTIESVDTSIFTIDENTGLMYGVETGASQLKIVTADGSEFFFDIHVSEWVLESDGTTKIYNNLVTSTYCSDMSQDTSITPGDTKNVTLGISTTGLNNYVILEFPVEMTLTDRTNLITEFGYDSTGTKKSYIAKYTNSGCSIGFTQTVQGIFYINWRSKRQMFQYGYRIGEIACTEILLDSDIINIISDNTNNVKIGYTLLPEGCTQIPSFESENGICVCKNGSLYANYQGVDMITITCGTVSTTLQVNVTGITEDGTMNCFEVPINRESMYYIGDSSGIAWSSTHHMYAELELSSLNGGSNILSFGTDINRWDGDGKHYHLYWPMLPNNKNGTITDTTQLCICCNFNGGYLKTYGVANVIVEGDKNLLRIAQGPNGLWINGNKVSSITGIRSEFRTIQKLSTVQIGSLEGANRFIGTINEIRIIPKSSLADGYSTNGLSSDDLRDLSLNGMNKYRYLAAWSNQTPSDQLTNEDASEFTVPMTLNDLAGISVGDSINVVIANPHISNGYVIGYENGATTGLSSGFANYEELHTSVDNVLVDENSSSIYKFTLTKTNTNTCTIALSNGYGPTGETDVLSWSTTLIDYTISDTTTTAISSITSLIPDYKEKYLIRLANPSGYWLNAQGIASSAKFAQTDNEWSVWYIFKCLK</sequence>
<dbReference type="GO" id="GO:0004565">
    <property type="term" value="F:beta-galactosidase activity"/>
    <property type="evidence" value="ECO:0007669"/>
    <property type="project" value="UniProtKB-EC"/>
</dbReference>
<dbReference type="PANTHER" id="PTHR42732">
    <property type="entry name" value="BETA-GALACTOSIDASE"/>
    <property type="match status" value="1"/>
</dbReference>
<keyword evidence="9" id="KW-1185">Reference proteome</keyword>
<dbReference type="InterPro" id="IPR017853">
    <property type="entry name" value="GH"/>
</dbReference>
<evidence type="ECO:0000313" key="8">
    <source>
        <dbReference type="EMBL" id="WQJ52860.1"/>
    </source>
</evidence>